<reference evidence="1" key="1">
    <citation type="submission" date="2021-01" db="EMBL/GenBank/DDBJ databases">
        <title>Whole genome shotgun sequence of Actinoplanes cyaneus NBRC 14990.</title>
        <authorList>
            <person name="Komaki H."/>
            <person name="Tamura T."/>
        </authorList>
    </citation>
    <scope>NUCLEOTIDE SEQUENCE</scope>
    <source>
        <strain evidence="1">NBRC 14990</strain>
    </source>
</reference>
<sequence length="131" mass="14264">MSARELTICSSSKYYDVVRIVTGHLAERGITVNTPRFDFNEQLVEVTPEQKRELTHEFLDKIRRSAAIYIVAADGYTGRSVCIETGFAAALGLPVYISEPPAEAAVAALVTEVVSTADAPDFLAEALKDSR</sequence>
<dbReference type="Proteomes" id="UP000619479">
    <property type="component" value="Unassembled WGS sequence"/>
</dbReference>
<accession>A0A919IH07</accession>
<dbReference type="EMBL" id="BOMH01000027">
    <property type="protein sequence ID" value="GID65679.1"/>
    <property type="molecule type" value="Genomic_DNA"/>
</dbReference>
<evidence type="ECO:0000313" key="2">
    <source>
        <dbReference type="Proteomes" id="UP000619479"/>
    </source>
</evidence>
<protein>
    <recommendedName>
        <fullName evidence="3">Nucleoside 2-deoxyribosyltransferase</fullName>
    </recommendedName>
</protein>
<dbReference type="RefSeq" id="WP_203741915.1">
    <property type="nucleotide sequence ID" value="NZ_BAAAUC010000003.1"/>
</dbReference>
<organism evidence="1 2">
    <name type="scientific">Actinoplanes cyaneus</name>
    <dbReference type="NCBI Taxonomy" id="52696"/>
    <lineage>
        <taxon>Bacteria</taxon>
        <taxon>Bacillati</taxon>
        <taxon>Actinomycetota</taxon>
        <taxon>Actinomycetes</taxon>
        <taxon>Micromonosporales</taxon>
        <taxon>Micromonosporaceae</taxon>
        <taxon>Actinoplanes</taxon>
    </lineage>
</organism>
<gene>
    <name evidence="1" type="ORF">Acy02nite_35600</name>
</gene>
<comment type="caution">
    <text evidence="1">The sequence shown here is derived from an EMBL/GenBank/DDBJ whole genome shotgun (WGS) entry which is preliminary data.</text>
</comment>
<dbReference type="AlphaFoldDB" id="A0A919IH07"/>
<evidence type="ECO:0000313" key="1">
    <source>
        <dbReference type="EMBL" id="GID65679.1"/>
    </source>
</evidence>
<keyword evidence="2" id="KW-1185">Reference proteome</keyword>
<name>A0A919IH07_9ACTN</name>
<dbReference type="Gene3D" id="3.40.50.450">
    <property type="match status" value="1"/>
</dbReference>
<proteinExistence type="predicted"/>
<evidence type="ECO:0008006" key="3">
    <source>
        <dbReference type="Google" id="ProtNLM"/>
    </source>
</evidence>